<keyword evidence="3" id="KW-1185">Reference proteome</keyword>
<evidence type="ECO:0000313" key="3">
    <source>
        <dbReference type="Proteomes" id="UP001458415"/>
    </source>
</evidence>
<proteinExistence type="predicted"/>
<reference evidence="2 3" key="1">
    <citation type="submission" date="2024-06" db="EMBL/GenBank/DDBJ databases">
        <title>The Natural Products Discovery Center: Release of the First 8490 Sequenced Strains for Exploring Actinobacteria Biosynthetic Diversity.</title>
        <authorList>
            <person name="Kalkreuter E."/>
            <person name="Kautsar S.A."/>
            <person name="Yang D."/>
            <person name="Bader C.D."/>
            <person name="Teijaro C.N."/>
            <person name="Fluegel L."/>
            <person name="Davis C.M."/>
            <person name="Simpson J.R."/>
            <person name="Lauterbach L."/>
            <person name="Steele A.D."/>
            <person name="Gui C."/>
            <person name="Meng S."/>
            <person name="Li G."/>
            <person name="Viehrig K."/>
            <person name="Ye F."/>
            <person name="Su P."/>
            <person name="Kiefer A.F."/>
            <person name="Nichols A."/>
            <person name="Cepeda A.J."/>
            <person name="Yan W."/>
            <person name="Fan B."/>
            <person name="Jiang Y."/>
            <person name="Adhikari A."/>
            <person name="Zheng C.-J."/>
            <person name="Schuster L."/>
            <person name="Cowan T.M."/>
            <person name="Smanski M.J."/>
            <person name="Chevrette M.G."/>
            <person name="De Carvalho L.P.S."/>
            <person name="Shen B."/>
        </authorList>
    </citation>
    <scope>NUCLEOTIDE SEQUENCE [LARGE SCALE GENOMIC DNA]</scope>
    <source>
        <strain evidence="2 3">NPDC000634</strain>
    </source>
</reference>
<dbReference type="InterPro" id="IPR049349">
    <property type="entry name" value="DUF2264_N"/>
</dbReference>
<evidence type="ECO:0000259" key="1">
    <source>
        <dbReference type="Pfam" id="PF10022"/>
    </source>
</evidence>
<protein>
    <submittedName>
        <fullName evidence="2">DUF2264 domain-containing protein</fullName>
    </submittedName>
</protein>
<gene>
    <name evidence="2" type="ORF">ABT317_48095</name>
</gene>
<accession>A0ABV1WK03</accession>
<dbReference type="PANTHER" id="PTHR35339:SF4">
    <property type="entry name" value="LINALOOL DEHYDRATASE_ISOMERASE DOMAIN-CONTAINING PROTEIN"/>
    <property type="match status" value="1"/>
</dbReference>
<evidence type="ECO:0000313" key="2">
    <source>
        <dbReference type="EMBL" id="MER6984509.1"/>
    </source>
</evidence>
<dbReference type="InterPro" id="IPR016624">
    <property type="entry name" value="UCP014753"/>
</dbReference>
<dbReference type="EMBL" id="JBEPCU010001856">
    <property type="protein sequence ID" value="MER6984509.1"/>
    <property type="molecule type" value="Genomic_DNA"/>
</dbReference>
<comment type="caution">
    <text evidence="2">The sequence shown here is derived from an EMBL/GenBank/DDBJ whole genome shotgun (WGS) entry which is preliminary data.</text>
</comment>
<dbReference type="PANTHER" id="PTHR35339">
    <property type="entry name" value="LINALOOL DEHYDRATASE_ISOMERASE DOMAIN-CONTAINING PROTEIN"/>
    <property type="match status" value="1"/>
</dbReference>
<feature type="domain" description="DUF2264" evidence="1">
    <location>
        <begin position="22"/>
        <end position="367"/>
    </location>
</feature>
<name>A0ABV1WK03_9ACTN</name>
<feature type="non-terminal residue" evidence="2">
    <location>
        <position position="376"/>
    </location>
</feature>
<dbReference type="Proteomes" id="UP001458415">
    <property type="component" value="Unassembled WGS sequence"/>
</dbReference>
<sequence length="376" mass="41725">MPAPYPPLPPPDRVRSPRTGWTRAHWEALADALLAGVAPFATPGLAQYRLPGRTSWSGVVSDGLEGYARTFLLAAFRIAGAGPQADPELVERYAAGLASGTDPASGEAWPRLTDCSQQMVEAASIAIGLHETRPWIWDRLDPRIQERVVDWFSGFVGRRTWDNNWRLFQVVSEQFLASVGAPYEQADIDGGLDRIEDWYVGDGWYTDGDGRNFDHYIGWALHLYPLLWARIAGEEDGDRAKTYKERLTAFLRGHVHLFGGDGAPVHQGRSLCYRYAATVPVWMGALTGATPHPPGLTRRLASGAVRHFTERGVPDERGLLTLGWYDTFLPSTQPYSGPASPYWASKAFLGLLLPADHEVWTAREQPLPVEEADRYT</sequence>
<dbReference type="Pfam" id="PF10022">
    <property type="entry name" value="DUF2264"/>
    <property type="match status" value="1"/>
</dbReference>
<organism evidence="2 3">
    <name type="scientific">Streptomyces carpinensis</name>
    <dbReference type="NCBI Taxonomy" id="66369"/>
    <lineage>
        <taxon>Bacteria</taxon>
        <taxon>Bacillati</taxon>
        <taxon>Actinomycetota</taxon>
        <taxon>Actinomycetes</taxon>
        <taxon>Kitasatosporales</taxon>
        <taxon>Streptomycetaceae</taxon>
        <taxon>Streptomyces</taxon>
    </lineage>
</organism>
<dbReference type="PIRSF" id="PIRSF014753">
    <property type="entry name" value="UCP014753"/>
    <property type="match status" value="1"/>
</dbReference>